<dbReference type="InterPro" id="IPR050231">
    <property type="entry name" value="Iron_ascorbate_oxido_reductase"/>
</dbReference>
<dbReference type="InterPro" id="IPR005123">
    <property type="entry name" value="Oxoglu/Fe-dep_dioxygenase_dom"/>
</dbReference>
<dbReference type="SUPFAM" id="SSF51197">
    <property type="entry name" value="Clavaminate synthase-like"/>
    <property type="match status" value="1"/>
</dbReference>
<evidence type="ECO:0000313" key="5">
    <source>
        <dbReference type="Proteomes" id="UP001195769"/>
    </source>
</evidence>
<keyword evidence="2" id="KW-0732">Signal</keyword>
<evidence type="ECO:0000313" key="4">
    <source>
        <dbReference type="EMBL" id="KAG1901735.1"/>
    </source>
</evidence>
<organism evidence="4 5">
    <name type="scientific">Suillus fuscotomentosus</name>
    <dbReference type="NCBI Taxonomy" id="1912939"/>
    <lineage>
        <taxon>Eukaryota</taxon>
        <taxon>Fungi</taxon>
        <taxon>Dikarya</taxon>
        <taxon>Basidiomycota</taxon>
        <taxon>Agaricomycotina</taxon>
        <taxon>Agaricomycetes</taxon>
        <taxon>Agaricomycetidae</taxon>
        <taxon>Boletales</taxon>
        <taxon>Suillineae</taxon>
        <taxon>Suillaceae</taxon>
        <taxon>Suillus</taxon>
    </lineage>
</organism>
<proteinExistence type="inferred from homology"/>
<accession>A0AAD4E8L6</accession>
<protein>
    <recommendedName>
        <fullName evidence="3">Fe2OG dioxygenase domain-containing protein</fullName>
    </recommendedName>
</protein>
<evidence type="ECO:0000259" key="3">
    <source>
        <dbReference type="PROSITE" id="PS51471"/>
    </source>
</evidence>
<evidence type="ECO:0000256" key="2">
    <source>
        <dbReference type="SAM" id="SignalP"/>
    </source>
</evidence>
<keyword evidence="1" id="KW-0560">Oxidoreductase</keyword>
<dbReference type="RefSeq" id="XP_041227310.1">
    <property type="nucleotide sequence ID" value="XM_041369430.1"/>
</dbReference>
<dbReference type="PROSITE" id="PS51471">
    <property type="entry name" value="FE2OG_OXY"/>
    <property type="match status" value="1"/>
</dbReference>
<dbReference type="InterPro" id="IPR027443">
    <property type="entry name" value="IPNS-like_sf"/>
</dbReference>
<keyword evidence="1" id="KW-0408">Iron</keyword>
<dbReference type="GO" id="GO:0046872">
    <property type="term" value="F:metal ion binding"/>
    <property type="evidence" value="ECO:0007669"/>
    <property type="project" value="UniProtKB-KW"/>
</dbReference>
<feature type="signal peptide" evidence="2">
    <location>
        <begin position="1"/>
        <end position="25"/>
    </location>
</feature>
<dbReference type="PANTHER" id="PTHR47990">
    <property type="entry name" value="2-OXOGLUTARATE (2OG) AND FE(II)-DEPENDENT OXYGENASE SUPERFAMILY PROTEIN-RELATED"/>
    <property type="match status" value="1"/>
</dbReference>
<gene>
    <name evidence="4" type="ORF">F5891DRAFT_1221266</name>
</gene>
<feature type="chain" id="PRO_5042140460" description="Fe2OG dioxygenase domain-containing protein" evidence="2">
    <location>
        <begin position="26"/>
        <end position="449"/>
    </location>
</feature>
<keyword evidence="1" id="KW-0479">Metal-binding</keyword>
<reference evidence="4" key="1">
    <citation type="journal article" date="2020" name="New Phytol.">
        <title>Comparative genomics reveals dynamic genome evolution in host specialist ectomycorrhizal fungi.</title>
        <authorList>
            <person name="Lofgren L.A."/>
            <person name="Nguyen N.H."/>
            <person name="Vilgalys R."/>
            <person name="Ruytinx J."/>
            <person name="Liao H.L."/>
            <person name="Branco S."/>
            <person name="Kuo A."/>
            <person name="LaButti K."/>
            <person name="Lipzen A."/>
            <person name="Andreopoulos W."/>
            <person name="Pangilinan J."/>
            <person name="Riley R."/>
            <person name="Hundley H."/>
            <person name="Na H."/>
            <person name="Barry K."/>
            <person name="Grigoriev I.V."/>
            <person name="Stajich J.E."/>
            <person name="Kennedy P.G."/>
        </authorList>
    </citation>
    <scope>NUCLEOTIDE SEQUENCE</scope>
    <source>
        <strain evidence="4">FC203</strain>
    </source>
</reference>
<sequence>MTKSLPILLLTTVLIDHLQYPPAYPHFDLYPRVQTHASRDDTDLTTSKFIATSSTYPFLVIYPAVYPHFDLYPACAAELASREEDITNNKLFISSSTYPLLVIYPAVYPHFDLYPARAAELTSREEDMTNGKFSVPVYPFLVIYPAVYLHFDLYPARAAELASEEADITNSKPSVSSSTYPFLVIYPRVYPHFNLYPTRAAELVTREESNILHHEETKARLAWDDPKANRGYVQVGRERVTTSMDAAEIAVLRAKAPDTKESMEIGRENHPTFSNKWPQETEVPRFKQTMLHFFQTFHEVHTMVMKSIALGLDLPEDFFDNKIDHYGTLTLLFQDSIGGLEVQNPHTKHYQPASPIPGTIFVNAGDLLARWSNDVLRSTLHRVVAPPATKINATEGMTPARQSIAFFCNPNFDAIIESLPTCTSTSNPSRYPPLTTEQYIVGRLATTYS</sequence>
<name>A0AAD4E8L6_9AGAM</name>
<feature type="domain" description="Fe2OG dioxygenase" evidence="3">
    <location>
        <begin position="296"/>
        <end position="410"/>
    </location>
</feature>
<dbReference type="GO" id="GO:0016491">
    <property type="term" value="F:oxidoreductase activity"/>
    <property type="evidence" value="ECO:0007669"/>
    <property type="project" value="UniProtKB-KW"/>
</dbReference>
<comment type="caution">
    <text evidence="4">The sequence shown here is derived from an EMBL/GenBank/DDBJ whole genome shotgun (WGS) entry which is preliminary data.</text>
</comment>
<comment type="similarity">
    <text evidence="1">Belongs to the iron/ascorbate-dependent oxidoreductase family.</text>
</comment>
<evidence type="ECO:0000256" key="1">
    <source>
        <dbReference type="RuleBase" id="RU003682"/>
    </source>
</evidence>
<keyword evidence="5" id="KW-1185">Reference proteome</keyword>
<dbReference type="Gene3D" id="2.60.120.330">
    <property type="entry name" value="B-lactam Antibiotic, Isopenicillin N Synthase, Chain"/>
    <property type="match status" value="2"/>
</dbReference>
<dbReference type="Proteomes" id="UP001195769">
    <property type="component" value="Unassembled WGS sequence"/>
</dbReference>
<dbReference type="InterPro" id="IPR044861">
    <property type="entry name" value="IPNS-like_FE2OG_OXY"/>
</dbReference>
<dbReference type="EMBL" id="JABBWK010000020">
    <property type="protein sequence ID" value="KAG1901735.1"/>
    <property type="molecule type" value="Genomic_DNA"/>
</dbReference>
<dbReference type="GeneID" id="64663728"/>
<dbReference type="Pfam" id="PF03171">
    <property type="entry name" value="2OG-FeII_Oxy"/>
    <property type="match status" value="1"/>
</dbReference>
<dbReference type="AlphaFoldDB" id="A0AAD4E8L6"/>